<dbReference type="SMART" id="SM01244">
    <property type="entry name" value="IRS"/>
    <property type="match status" value="1"/>
</dbReference>
<dbReference type="InterPro" id="IPR011993">
    <property type="entry name" value="PH-like_dom_sf"/>
</dbReference>
<organism evidence="13">
    <name type="scientific">Papilio xuthus</name>
    <name type="common">Asian swallowtail butterfly</name>
    <dbReference type="NCBI Taxonomy" id="66420"/>
    <lineage>
        <taxon>Eukaryota</taxon>
        <taxon>Metazoa</taxon>
        <taxon>Ecdysozoa</taxon>
        <taxon>Arthropoda</taxon>
        <taxon>Hexapoda</taxon>
        <taxon>Insecta</taxon>
        <taxon>Pterygota</taxon>
        <taxon>Neoptera</taxon>
        <taxon>Endopterygota</taxon>
        <taxon>Lepidoptera</taxon>
        <taxon>Glossata</taxon>
        <taxon>Ditrysia</taxon>
        <taxon>Papilionoidea</taxon>
        <taxon>Papilionidae</taxon>
        <taxon>Papilioninae</taxon>
        <taxon>Papilio</taxon>
    </lineage>
</organism>
<dbReference type="GeneID" id="106126509"/>
<dbReference type="SMART" id="SM00233">
    <property type="entry name" value="PH"/>
    <property type="match status" value="1"/>
</dbReference>
<dbReference type="GO" id="GO:0005886">
    <property type="term" value="C:plasma membrane"/>
    <property type="evidence" value="ECO:0007669"/>
    <property type="project" value="TreeGrafter"/>
</dbReference>
<feature type="compositionally biased region" description="Low complexity" evidence="10">
    <location>
        <begin position="390"/>
        <end position="399"/>
    </location>
</feature>
<feature type="compositionally biased region" description="Pro residues" evidence="10">
    <location>
        <begin position="580"/>
        <end position="595"/>
    </location>
</feature>
<keyword evidence="13" id="KW-0675">Receptor</keyword>
<feature type="compositionally biased region" description="Polar residues" evidence="10">
    <location>
        <begin position="600"/>
        <end position="611"/>
    </location>
</feature>
<dbReference type="AlphaFoldDB" id="A0AAJ7EJG1"/>
<dbReference type="CDD" id="cd01204">
    <property type="entry name" value="PTB_IRS"/>
    <property type="match status" value="1"/>
</dbReference>
<dbReference type="RefSeq" id="XP_013179673.1">
    <property type="nucleotide sequence ID" value="XM_013324219.1"/>
</dbReference>
<dbReference type="Pfam" id="PF02174">
    <property type="entry name" value="IRS"/>
    <property type="match status" value="1"/>
</dbReference>
<evidence type="ECO:0000256" key="9">
    <source>
        <dbReference type="ARBA" id="ARBA00046145"/>
    </source>
</evidence>
<reference evidence="13" key="1">
    <citation type="submission" date="2025-08" db="UniProtKB">
        <authorList>
            <consortium name="RefSeq"/>
        </authorList>
    </citation>
    <scope>IDENTIFICATION</scope>
</reference>
<dbReference type="GO" id="GO:0005158">
    <property type="term" value="F:insulin receptor binding"/>
    <property type="evidence" value="ECO:0007669"/>
    <property type="project" value="InterPro"/>
</dbReference>
<dbReference type="SMART" id="SM00310">
    <property type="entry name" value="PTBI"/>
    <property type="match status" value="1"/>
</dbReference>
<evidence type="ECO:0000256" key="5">
    <source>
        <dbReference type="ARBA" id="ARBA00022737"/>
    </source>
</evidence>
<keyword evidence="7" id="KW-0896">Oogenesis</keyword>
<dbReference type="InterPro" id="IPR001849">
    <property type="entry name" value="PH_domain"/>
</dbReference>
<evidence type="ECO:0000256" key="6">
    <source>
        <dbReference type="ARBA" id="ARBA00022782"/>
    </source>
</evidence>
<evidence type="ECO:0000256" key="2">
    <source>
        <dbReference type="ARBA" id="ARBA00015710"/>
    </source>
</evidence>
<dbReference type="GO" id="GO:0005829">
    <property type="term" value="C:cytosol"/>
    <property type="evidence" value="ECO:0007669"/>
    <property type="project" value="TreeGrafter"/>
</dbReference>
<feature type="region of interest" description="Disordered" evidence="10">
    <location>
        <begin position="481"/>
        <end position="517"/>
    </location>
</feature>
<evidence type="ECO:0000256" key="7">
    <source>
        <dbReference type="ARBA" id="ARBA00022943"/>
    </source>
</evidence>
<dbReference type="PANTHER" id="PTHR10614">
    <property type="entry name" value="INSULIN RECEPTOR SUBSTRATE"/>
    <property type="match status" value="1"/>
</dbReference>
<name>A0AAJ7EJG1_PAPXU</name>
<feature type="domain" description="PH" evidence="11">
    <location>
        <begin position="8"/>
        <end position="109"/>
    </location>
</feature>
<feature type="compositionally biased region" description="Basic and acidic residues" evidence="10">
    <location>
        <begin position="640"/>
        <end position="657"/>
    </location>
</feature>
<accession>A0AAJ7EJG1</accession>
<keyword evidence="3" id="KW-0597">Phosphoprotein</keyword>
<keyword evidence="4" id="KW-0341">Growth regulation</keyword>
<feature type="region of interest" description="Disordered" evidence="10">
    <location>
        <begin position="543"/>
        <end position="668"/>
    </location>
</feature>
<dbReference type="Proteomes" id="UP000694872">
    <property type="component" value="Unplaced"/>
</dbReference>
<dbReference type="PROSITE" id="PS51064">
    <property type="entry name" value="IRS_PTB"/>
    <property type="match status" value="1"/>
</dbReference>
<feature type="region of interest" description="Disordered" evidence="10">
    <location>
        <begin position="381"/>
        <end position="438"/>
    </location>
</feature>
<proteinExistence type="predicted"/>
<dbReference type="InterPro" id="IPR002404">
    <property type="entry name" value="IRS_PTB"/>
</dbReference>
<evidence type="ECO:0000256" key="1">
    <source>
        <dbReference type="ARBA" id="ARBA00011440"/>
    </source>
</evidence>
<keyword evidence="5" id="KW-0677">Repeat</keyword>
<evidence type="ECO:0000259" key="11">
    <source>
        <dbReference type="PROSITE" id="PS50003"/>
    </source>
</evidence>
<dbReference type="CTD" id="30067"/>
<feature type="compositionally biased region" description="Pro residues" evidence="10">
    <location>
        <begin position="407"/>
        <end position="422"/>
    </location>
</feature>
<dbReference type="GO" id="GO:0048477">
    <property type="term" value="P:oogenesis"/>
    <property type="evidence" value="ECO:0007669"/>
    <property type="project" value="UniProtKB-KW"/>
</dbReference>
<feature type="compositionally biased region" description="Polar residues" evidence="10">
    <location>
        <begin position="429"/>
        <end position="438"/>
    </location>
</feature>
<evidence type="ECO:0000256" key="3">
    <source>
        <dbReference type="ARBA" id="ARBA00022553"/>
    </source>
</evidence>
<evidence type="ECO:0000256" key="10">
    <source>
        <dbReference type="SAM" id="MobiDB-lite"/>
    </source>
</evidence>
<dbReference type="CDD" id="cd01257">
    <property type="entry name" value="PH_IRS"/>
    <property type="match status" value="1"/>
</dbReference>
<feature type="compositionally biased region" description="Pro residues" evidence="10">
    <location>
        <begin position="506"/>
        <end position="517"/>
    </location>
</feature>
<dbReference type="GO" id="GO:0008286">
    <property type="term" value="P:insulin receptor signaling pathway"/>
    <property type="evidence" value="ECO:0007669"/>
    <property type="project" value="InterPro"/>
</dbReference>
<gene>
    <name evidence="13" type="primary">LOC106126509</name>
</gene>
<feature type="compositionally biased region" description="Polar residues" evidence="10">
    <location>
        <begin position="626"/>
        <end position="638"/>
    </location>
</feature>
<dbReference type="GO" id="GO:0043548">
    <property type="term" value="F:phosphatidylinositol 3-kinase binding"/>
    <property type="evidence" value="ECO:0007669"/>
    <property type="project" value="TreeGrafter"/>
</dbReference>
<feature type="domain" description="IRS-type PTB" evidence="12">
    <location>
        <begin position="121"/>
        <end position="234"/>
    </location>
</feature>
<dbReference type="Pfam" id="PF00169">
    <property type="entry name" value="PH"/>
    <property type="match status" value="1"/>
</dbReference>
<feature type="compositionally biased region" description="Basic and acidic residues" evidence="10">
    <location>
        <begin position="616"/>
        <end position="625"/>
    </location>
</feature>
<comment type="function">
    <text evidence="9">Activates phosphatidylinositol 3-kinase when bound to the regulatory p85 subunit. May mediate the control of various cellular processes by insulin-like peptides. When phosphorylated by the insulin receptor binds specifically to various cellular proteins containing SH2 domains. Involved in control of cell proliferation, cell size, and body and organ growth throughout development. Also has a role in a signaling pathway controlling the physiological response required to endure periods of low nutrient conditions. Insulin/insulin-like growth factor (IGF) signaling pathway has a role in regulating aging and is necessary in the ovary for vitellogenic maturation.</text>
</comment>
<dbReference type="Gene3D" id="2.30.29.30">
    <property type="entry name" value="Pleckstrin-homology domain (PH domain)/Phosphotyrosine-binding domain (PTB)"/>
    <property type="match status" value="2"/>
</dbReference>
<sequence length="708" mass="77566">MAAISGGAVVRQGHLRKLKTMKKKYFVLRAETNECPARLEYYESEKKFRAGAAPRRFLPLKSCYNITRRLDLKQKHVIALFTREEQLCIVAENEQELHAWLTAILKLHHSDDASDELLHPIQHVWQVNVQKKGLGASKSIQGLYNLCLTDKTLTLVKIKSHNNIISDLGIPERVEYSLKNIRRCGDSECFFYMEVGRQTATGAGELWMHSEDSNIAQSMHSTIYHAMRNCAKETENEKDHIILSKNSLLDGTNPLPARRQTYSDGRGRAGLYNEKGLCVGSCIRQCVCSATYSIEDSAAALAPFTTNNDASTLRNRCDSMPSRACSSFESERAPPRHDLLDGLDSSRDDIDCVEWYRTPRIPEEPDCIDVSKDFINLTRRGASVQHSRTSSLGASSGSADEGYLAMGPPPEPCGAAPPPPPASLSSGSVCSGTPSTDPRFSEYQLEPAMSHIAEERSARAYSVGSRPGGTRVEPARLRAYSAGARRRPAPRPSQGDFLELDFSNNSPPPKVIVPRTPPTIGFFESKKNTDEYVDMLPRNSGYVEMKPGEPPAPAAATPATPDGYVEMTCGRPAHSAHAPPAEPPDTPPQPAPPHAAPHAQGQQTSQNSHHLSTVREISEDGRRSPDSSQYVTLAQSPSPELKDDTKSKAMDTTDNKTCETSPVAGSPGGALHYAALDLEPRRAPAAAAPRLYTQIDFLRSEQLHPHAT</sequence>
<dbReference type="PROSITE" id="PS50003">
    <property type="entry name" value="PH_DOMAIN"/>
    <property type="match status" value="1"/>
</dbReference>
<dbReference type="PRINTS" id="PR00628">
    <property type="entry name" value="INSULINRSI"/>
</dbReference>
<evidence type="ECO:0000256" key="4">
    <source>
        <dbReference type="ARBA" id="ARBA00022604"/>
    </source>
</evidence>
<evidence type="ECO:0000259" key="12">
    <source>
        <dbReference type="PROSITE" id="PS51064"/>
    </source>
</evidence>
<comment type="subunit">
    <text evidence="1">Bindings to phosphatidylinositol 3-kinase and SHP2.</text>
</comment>
<dbReference type="PANTHER" id="PTHR10614:SF13">
    <property type="entry name" value="INSULIN RECEPTOR SUBSTRATE 1"/>
    <property type="match status" value="1"/>
</dbReference>
<evidence type="ECO:0000313" key="13">
    <source>
        <dbReference type="RefSeq" id="XP_013179673.1"/>
    </source>
</evidence>
<dbReference type="KEGG" id="pxu:106126509"/>
<keyword evidence="6" id="KW-0221">Differentiation</keyword>
<protein>
    <recommendedName>
        <fullName evidence="2">Insulin receptor substrate 1</fullName>
    </recommendedName>
    <alternativeName>
        <fullName evidence="8">Protein chico</fullName>
    </alternativeName>
</protein>
<dbReference type="SUPFAM" id="SSF50729">
    <property type="entry name" value="PH domain-like"/>
    <property type="match status" value="2"/>
</dbReference>
<evidence type="ECO:0000256" key="8">
    <source>
        <dbReference type="ARBA" id="ARBA00033282"/>
    </source>
</evidence>
<dbReference type="InterPro" id="IPR039011">
    <property type="entry name" value="IRS"/>
</dbReference>